<feature type="transmembrane region" description="Helical" evidence="7">
    <location>
        <begin position="51"/>
        <end position="71"/>
    </location>
</feature>
<gene>
    <name evidence="9" type="ORF">OG579_12475</name>
</gene>
<evidence type="ECO:0000313" key="9">
    <source>
        <dbReference type="EMBL" id="WUM18560.1"/>
    </source>
</evidence>
<feature type="transmembrane region" description="Helical" evidence="7">
    <location>
        <begin position="166"/>
        <end position="188"/>
    </location>
</feature>
<proteinExistence type="inferred from homology"/>
<dbReference type="InterPro" id="IPR032816">
    <property type="entry name" value="VTT_dom"/>
</dbReference>
<dbReference type="KEGG" id="whr:OG579_12475"/>
<dbReference type="Proteomes" id="UP001432128">
    <property type="component" value="Chromosome"/>
</dbReference>
<evidence type="ECO:0000313" key="10">
    <source>
        <dbReference type="Proteomes" id="UP001432128"/>
    </source>
</evidence>
<evidence type="ECO:0000256" key="6">
    <source>
        <dbReference type="ARBA" id="ARBA00023136"/>
    </source>
</evidence>
<organism evidence="9 10">
    <name type="scientific">Williamsia herbipolensis</name>
    <dbReference type="NCBI Taxonomy" id="1603258"/>
    <lineage>
        <taxon>Bacteria</taxon>
        <taxon>Bacillati</taxon>
        <taxon>Actinomycetota</taxon>
        <taxon>Actinomycetes</taxon>
        <taxon>Mycobacteriales</taxon>
        <taxon>Nocardiaceae</taxon>
        <taxon>Williamsia</taxon>
    </lineage>
</organism>
<dbReference type="RefSeq" id="WP_328856183.1">
    <property type="nucleotide sequence ID" value="NZ_CP108021.1"/>
</dbReference>
<keyword evidence="3 7" id="KW-1003">Cell membrane</keyword>
<comment type="similarity">
    <text evidence="2 7">Belongs to the TVP38/TMEM64 family.</text>
</comment>
<keyword evidence="5 7" id="KW-1133">Transmembrane helix</keyword>
<dbReference type="AlphaFoldDB" id="A0AAU4JXP5"/>
<dbReference type="Pfam" id="PF09335">
    <property type="entry name" value="VTT_dom"/>
    <property type="match status" value="1"/>
</dbReference>
<dbReference type="PANTHER" id="PTHR12677">
    <property type="entry name" value="GOLGI APPARATUS MEMBRANE PROTEIN TVP38-RELATED"/>
    <property type="match status" value="1"/>
</dbReference>
<keyword evidence="6 7" id="KW-0472">Membrane</keyword>
<feature type="transmembrane region" description="Helical" evidence="7">
    <location>
        <begin position="83"/>
        <end position="105"/>
    </location>
</feature>
<feature type="domain" description="VTT" evidence="8">
    <location>
        <begin position="71"/>
        <end position="186"/>
    </location>
</feature>
<evidence type="ECO:0000256" key="2">
    <source>
        <dbReference type="ARBA" id="ARBA00008640"/>
    </source>
</evidence>
<dbReference type="GO" id="GO:0005886">
    <property type="term" value="C:plasma membrane"/>
    <property type="evidence" value="ECO:0007669"/>
    <property type="project" value="UniProtKB-SubCell"/>
</dbReference>
<feature type="transmembrane region" description="Helical" evidence="7">
    <location>
        <begin position="19"/>
        <end position="39"/>
    </location>
</feature>
<keyword evidence="4 7" id="KW-0812">Transmembrane</keyword>
<feature type="transmembrane region" description="Helical" evidence="7">
    <location>
        <begin position="194"/>
        <end position="214"/>
    </location>
</feature>
<feature type="transmembrane region" description="Helical" evidence="7">
    <location>
        <begin position="136"/>
        <end position="154"/>
    </location>
</feature>
<comment type="subcellular location">
    <subcellularLocation>
        <location evidence="1 7">Cell membrane</location>
        <topology evidence="1 7">Multi-pass membrane protein</topology>
    </subcellularLocation>
</comment>
<reference evidence="9 10" key="1">
    <citation type="submission" date="2022-10" db="EMBL/GenBank/DDBJ databases">
        <title>The complete genomes of actinobacterial strains from the NBC collection.</title>
        <authorList>
            <person name="Joergensen T.S."/>
            <person name="Alvarez Arevalo M."/>
            <person name="Sterndorff E.B."/>
            <person name="Faurdal D."/>
            <person name="Vuksanovic O."/>
            <person name="Mourched A.-S."/>
            <person name="Charusanti P."/>
            <person name="Shaw S."/>
            <person name="Blin K."/>
            <person name="Weber T."/>
        </authorList>
    </citation>
    <scope>NUCLEOTIDE SEQUENCE [LARGE SCALE GENOMIC DNA]</scope>
    <source>
        <strain evidence="9 10">NBC_00319</strain>
    </source>
</reference>
<evidence type="ECO:0000256" key="4">
    <source>
        <dbReference type="ARBA" id="ARBA00022692"/>
    </source>
</evidence>
<evidence type="ECO:0000259" key="8">
    <source>
        <dbReference type="Pfam" id="PF09335"/>
    </source>
</evidence>
<evidence type="ECO:0000256" key="5">
    <source>
        <dbReference type="ARBA" id="ARBA00022989"/>
    </source>
</evidence>
<evidence type="ECO:0000256" key="7">
    <source>
        <dbReference type="RuleBase" id="RU366058"/>
    </source>
</evidence>
<evidence type="ECO:0000256" key="1">
    <source>
        <dbReference type="ARBA" id="ARBA00004651"/>
    </source>
</evidence>
<dbReference type="PANTHER" id="PTHR12677:SF59">
    <property type="entry name" value="GOLGI APPARATUS MEMBRANE PROTEIN TVP38-RELATED"/>
    <property type="match status" value="1"/>
</dbReference>
<keyword evidence="10" id="KW-1185">Reference proteome</keyword>
<protein>
    <recommendedName>
        <fullName evidence="7">TVP38/TMEM64 family membrane protein</fullName>
    </recommendedName>
</protein>
<accession>A0AAU4JXP5</accession>
<name>A0AAU4JXP5_9NOCA</name>
<evidence type="ECO:0000256" key="3">
    <source>
        <dbReference type="ARBA" id="ARBA00022475"/>
    </source>
</evidence>
<dbReference type="InterPro" id="IPR015414">
    <property type="entry name" value="TMEM64"/>
</dbReference>
<dbReference type="EMBL" id="CP108021">
    <property type="protein sequence ID" value="WUM18560.1"/>
    <property type="molecule type" value="Genomic_DNA"/>
</dbReference>
<sequence>MDDTVPIGSSSRFSHRWKAALLVAIVVAAVVVAVTVDIPDPQPLRDRVDSAGAWGLVLFVLIYIAVSLTPFPASALTIASGLLFGLLEGTIVVMVAATIGAWFGFLLARWLGRDGVARLGWERIASIDAILRRRGLIAMVLIRLIPFPFAVVNYAAGLSAIRGRDYLIGTVVGILPSAIGYTAVGAYGTSPLSWPFVGALAAVAVIAIVSGVAARRLRHPEPLPDGAAGEPVDGVVGH</sequence>